<keyword evidence="3" id="KW-0489">Methyltransferase</keyword>
<feature type="domain" description="Methyltransferase" evidence="2">
    <location>
        <begin position="41"/>
        <end position="134"/>
    </location>
</feature>
<dbReference type="CDD" id="cd02440">
    <property type="entry name" value="AdoMet_MTases"/>
    <property type="match status" value="1"/>
</dbReference>
<organism evidence="3 4">
    <name type="scientific">Alteribacter keqinensis</name>
    <dbReference type="NCBI Taxonomy" id="2483800"/>
    <lineage>
        <taxon>Bacteria</taxon>
        <taxon>Bacillati</taxon>
        <taxon>Bacillota</taxon>
        <taxon>Bacilli</taxon>
        <taxon>Bacillales</taxon>
        <taxon>Bacillaceae</taxon>
        <taxon>Alteribacter</taxon>
    </lineage>
</organism>
<proteinExistence type="predicted"/>
<dbReference type="InterPro" id="IPR029063">
    <property type="entry name" value="SAM-dependent_MTases_sf"/>
</dbReference>
<dbReference type="SUPFAM" id="SSF53335">
    <property type="entry name" value="S-adenosyl-L-methionine-dependent methyltransferases"/>
    <property type="match status" value="1"/>
</dbReference>
<gene>
    <name evidence="3" type="ORF">EBO34_17095</name>
</gene>
<dbReference type="EMBL" id="RHIB01000003">
    <property type="protein sequence ID" value="RNA66918.1"/>
    <property type="molecule type" value="Genomic_DNA"/>
</dbReference>
<name>A0A3M7TNE9_9BACI</name>
<evidence type="ECO:0000256" key="1">
    <source>
        <dbReference type="ARBA" id="ARBA00022679"/>
    </source>
</evidence>
<protein>
    <submittedName>
        <fullName evidence="3">Class I SAM-dependent methyltransferase</fullName>
    </submittedName>
</protein>
<evidence type="ECO:0000313" key="4">
    <source>
        <dbReference type="Proteomes" id="UP000278746"/>
    </source>
</evidence>
<dbReference type="RefSeq" id="WP_122900837.1">
    <property type="nucleotide sequence ID" value="NZ_RHIB01000003.1"/>
</dbReference>
<evidence type="ECO:0000259" key="2">
    <source>
        <dbReference type="Pfam" id="PF13649"/>
    </source>
</evidence>
<accession>A0A3M7TNE9</accession>
<keyword evidence="1 3" id="KW-0808">Transferase</keyword>
<sequence>MADKLFEDQRLADVYDFFDSAERPDLDPYIKLAEDLNARTVIDLGCGTGNLACKLAARGKEVIGVDPAAASLHVAKRKAYADKVKWVNGTIARLPDDVKADLITVTGNAAQVFLTEEEWLSTLRKCRSHLVPGGRLVFEVRNPEKEAWKKWHREYSYDVIEVPEKGKIETWIDLLDVQFPLVTFRHTFVFHNDDAVLTSESTLRFRTKTEIMDSLSEANLVVEDVRDAPDRPGLEFVFIARNPD</sequence>
<dbReference type="OrthoDB" id="9811589at2"/>
<dbReference type="AlphaFoldDB" id="A0A3M7TNE9"/>
<dbReference type="GO" id="GO:0008168">
    <property type="term" value="F:methyltransferase activity"/>
    <property type="evidence" value="ECO:0007669"/>
    <property type="project" value="UniProtKB-KW"/>
</dbReference>
<reference evidence="3 4" key="1">
    <citation type="submission" date="2018-10" db="EMBL/GenBank/DDBJ databases">
        <title>Bacillus Keqinensis sp. nov., a moderately halophilic bacterium isolated from a saline-alkaline lake.</title>
        <authorList>
            <person name="Wang H."/>
        </authorList>
    </citation>
    <scope>NUCLEOTIDE SEQUENCE [LARGE SCALE GENOMIC DNA]</scope>
    <source>
        <strain evidence="3 4">KQ-3</strain>
    </source>
</reference>
<evidence type="ECO:0000313" key="3">
    <source>
        <dbReference type="EMBL" id="RNA66918.1"/>
    </source>
</evidence>
<keyword evidence="4" id="KW-1185">Reference proteome</keyword>
<dbReference type="InterPro" id="IPR041698">
    <property type="entry name" value="Methyltransf_25"/>
</dbReference>
<comment type="caution">
    <text evidence="3">The sequence shown here is derived from an EMBL/GenBank/DDBJ whole genome shotgun (WGS) entry which is preliminary data.</text>
</comment>
<dbReference type="PANTHER" id="PTHR43861">
    <property type="entry name" value="TRANS-ACONITATE 2-METHYLTRANSFERASE-RELATED"/>
    <property type="match status" value="1"/>
</dbReference>
<dbReference type="GO" id="GO:0032259">
    <property type="term" value="P:methylation"/>
    <property type="evidence" value="ECO:0007669"/>
    <property type="project" value="UniProtKB-KW"/>
</dbReference>
<dbReference type="Pfam" id="PF13649">
    <property type="entry name" value="Methyltransf_25"/>
    <property type="match status" value="1"/>
</dbReference>
<dbReference type="Gene3D" id="3.40.50.150">
    <property type="entry name" value="Vaccinia Virus protein VP39"/>
    <property type="match status" value="1"/>
</dbReference>
<dbReference type="Proteomes" id="UP000278746">
    <property type="component" value="Unassembled WGS sequence"/>
</dbReference>